<feature type="repeat" description="PPR" evidence="3">
    <location>
        <begin position="198"/>
        <end position="232"/>
    </location>
</feature>
<comment type="caution">
    <text evidence="4">The sequence shown here is derived from an EMBL/GenBank/DDBJ whole genome shotgun (WGS) entry which is preliminary data.</text>
</comment>
<feature type="repeat" description="PPR" evidence="3">
    <location>
        <begin position="303"/>
        <end position="337"/>
    </location>
</feature>
<feature type="repeat" description="PPR" evidence="3">
    <location>
        <begin position="268"/>
        <end position="302"/>
    </location>
</feature>
<dbReference type="InterPro" id="IPR002885">
    <property type="entry name" value="PPR_rpt"/>
</dbReference>
<protein>
    <submittedName>
        <fullName evidence="4">Pentatricopeptide repeat-containing protein</fullName>
    </submittedName>
</protein>
<keyword evidence="5" id="KW-1185">Reference proteome</keyword>
<dbReference type="InterPro" id="IPR050872">
    <property type="entry name" value="PPR_P_subfamily"/>
</dbReference>
<dbReference type="FunFam" id="1.25.40.10:FF:000294">
    <property type="entry name" value="Pentatricopeptide repeat-containing protein At1g09900"/>
    <property type="match status" value="1"/>
</dbReference>
<evidence type="ECO:0000256" key="2">
    <source>
        <dbReference type="ARBA" id="ARBA00022737"/>
    </source>
</evidence>
<dbReference type="Gene3D" id="1.25.40.10">
    <property type="entry name" value="Tetratricopeptide repeat domain"/>
    <property type="match status" value="4"/>
</dbReference>
<dbReference type="PANTHER" id="PTHR46128:SF356">
    <property type="entry name" value="PENTACOTRIPEPTIDE-REPEAT REGION OF PRORP DOMAIN-CONTAINING PROTEIN"/>
    <property type="match status" value="1"/>
</dbReference>
<dbReference type="Pfam" id="PF13041">
    <property type="entry name" value="PPR_2"/>
    <property type="match status" value="5"/>
</dbReference>
<dbReference type="SUPFAM" id="SSF48452">
    <property type="entry name" value="TPR-like"/>
    <property type="match status" value="1"/>
</dbReference>
<evidence type="ECO:0000256" key="1">
    <source>
        <dbReference type="ARBA" id="ARBA00007626"/>
    </source>
</evidence>
<reference evidence="4" key="1">
    <citation type="journal article" date="2023" name="Nat. Commun.">
        <title>Diploid and tetraploid genomes of Acorus and the evolution of monocots.</title>
        <authorList>
            <person name="Ma L."/>
            <person name="Liu K.W."/>
            <person name="Li Z."/>
            <person name="Hsiao Y.Y."/>
            <person name="Qi Y."/>
            <person name="Fu T."/>
            <person name="Tang G.D."/>
            <person name="Zhang D."/>
            <person name="Sun W.H."/>
            <person name="Liu D.K."/>
            <person name="Li Y."/>
            <person name="Chen G.Z."/>
            <person name="Liu X.D."/>
            <person name="Liao X.Y."/>
            <person name="Jiang Y.T."/>
            <person name="Yu X."/>
            <person name="Hao Y."/>
            <person name="Huang J."/>
            <person name="Zhao X.W."/>
            <person name="Ke S."/>
            <person name="Chen Y.Y."/>
            <person name="Wu W.L."/>
            <person name="Hsu J.L."/>
            <person name="Lin Y.F."/>
            <person name="Huang M.D."/>
            <person name="Li C.Y."/>
            <person name="Huang L."/>
            <person name="Wang Z.W."/>
            <person name="Zhao X."/>
            <person name="Zhong W.Y."/>
            <person name="Peng D.H."/>
            <person name="Ahmad S."/>
            <person name="Lan S."/>
            <person name="Zhang J.S."/>
            <person name="Tsai W.C."/>
            <person name="Van de Peer Y."/>
            <person name="Liu Z.J."/>
        </authorList>
    </citation>
    <scope>NUCLEOTIDE SEQUENCE</scope>
    <source>
        <strain evidence="4">CP</strain>
    </source>
</reference>
<proteinExistence type="inferred from homology"/>
<keyword evidence="2" id="KW-0677">Repeat</keyword>
<comment type="similarity">
    <text evidence="1">Belongs to the PPR family. P subfamily.</text>
</comment>
<dbReference type="NCBIfam" id="TIGR00756">
    <property type="entry name" value="PPR"/>
    <property type="match status" value="8"/>
</dbReference>
<organism evidence="4 5">
    <name type="scientific">Acorus calamus</name>
    <name type="common">Sweet flag</name>
    <dbReference type="NCBI Taxonomy" id="4465"/>
    <lineage>
        <taxon>Eukaryota</taxon>
        <taxon>Viridiplantae</taxon>
        <taxon>Streptophyta</taxon>
        <taxon>Embryophyta</taxon>
        <taxon>Tracheophyta</taxon>
        <taxon>Spermatophyta</taxon>
        <taxon>Magnoliopsida</taxon>
        <taxon>Liliopsida</taxon>
        <taxon>Acoraceae</taxon>
        <taxon>Acorus</taxon>
    </lineage>
</organism>
<dbReference type="PROSITE" id="PS51375">
    <property type="entry name" value="PPR"/>
    <property type="match status" value="8"/>
</dbReference>
<accession>A0AAV9EKA9</accession>
<dbReference type="EMBL" id="JAUJYO010000006">
    <property type="protein sequence ID" value="KAK1313389.1"/>
    <property type="molecule type" value="Genomic_DNA"/>
</dbReference>
<dbReference type="AlphaFoldDB" id="A0AAV9EKA9"/>
<feature type="repeat" description="PPR" evidence="3">
    <location>
        <begin position="373"/>
        <end position="407"/>
    </location>
</feature>
<dbReference type="PANTHER" id="PTHR46128">
    <property type="entry name" value="MITOCHONDRIAL GROUP I INTRON SPLICING FACTOR CCM1"/>
    <property type="match status" value="1"/>
</dbReference>
<feature type="repeat" description="PPR" evidence="3">
    <location>
        <begin position="233"/>
        <end position="267"/>
    </location>
</feature>
<dbReference type="Pfam" id="PF01535">
    <property type="entry name" value="PPR"/>
    <property type="match status" value="1"/>
</dbReference>
<dbReference type="Proteomes" id="UP001180020">
    <property type="component" value="Unassembled WGS sequence"/>
</dbReference>
<dbReference type="InterPro" id="IPR011990">
    <property type="entry name" value="TPR-like_helical_dom_sf"/>
</dbReference>
<feature type="repeat" description="PPR" evidence="3">
    <location>
        <begin position="338"/>
        <end position="372"/>
    </location>
</feature>
<evidence type="ECO:0000313" key="5">
    <source>
        <dbReference type="Proteomes" id="UP001180020"/>
    </source>
</evidence>
<gene>
    <name evidence="4" type="ORF">QJS10_CPA06g02120</name>
</gene>
<evidence type="ECO:0000313" key="4">
    <source>
        <dbReference type="EMBL" id="KAK1313389.1"/>
    </source>
</evidence>
<name>A0AAV9EKA9_ACOCL</name>
<feature type="repeat" description="PPR" evidence="3">
    <location>
        <begin position="163"/>
        <end position="197"/>
    </location>
</feature>
<evidence type="ECO:0000256" key="3">
    <source>
        <dbReference type="PROSITE-ProRule" id="PRU00708"/>
    </source>
</evidence>
<feature type="repeat" description="PPR" evidence="3">
    <location>
        <begin position="489"/>
        <end position="523"/>
    </location>
</feature>
<reference evidence="4" key="2">
    <citation type="submission" date="2023-06" db="EMBL/GenBank/DDBJ databases">
        <authorList>
            <person name="Ma L."/>
            <person name="Liu K.-W."/>
            <person name="Li Z."/>
            <person name="Hsiao Y.-Y."/>
            <person name="Qi Y."/>
            <person name="Fu T."/>
            <person name="Tang G."/>
            <person name="Zhang D."/>
            <person name="Sun W.-H."/>
            <person name="Liu D.-K."/>
            <person name="Li Y."/>
            <person name="Chen G.-Z."/>
            <person name="Liu X.-D."/>
            <person name="Liao X.-Y."/>
            <person name="Jiang Y.-T."/>
            <person name="Yu X."/>
            <person name="Hao Y."/>
            <person name="Huang J."/>
            <person name="Zhao X.-W."/>
            <person name="Ke S."/>
            <person name="Chen Y.-Y."/>
            <person name="Wu W.-L."/>
            <person name="Hsu J.-L."/>
            <person name="Lin Y.-F."/>
            <person name="Huang M.-D."/>
            <person name="Li C.-Y."/>
            <person name="Huang L."/>
            <person name="Wang Z.-W."/>
            <person name="Zhao X."/>
            <person name="Zhong W.-Y."/>
            <person name="Peng D.-H."/>
            <person name="Ahmad S."/>
            <person name="Lan S."/>
            <person name="Zhang J.-S."/>
            <person name="Tsai W.-C."/>
            <person name="Van De Peer Y."/>
            <person name="Liu Z.-J."/>
        </authorList>
    </citation>
    <scope>NUCLEOTIDE SEQUENCE</scope>
    <source>
        <strain evidence="4">CP</strain>
        <tissue evidence="4">Leaves</tissue>
    </source>
</reference>
<sequence length="608" mass="66922">MRHHHYRPSDQALALLIKSQTRKTLTYDALSCLTRLRPPFAGDLRCLSLSLHLLLLHHLLPSASSLAASLPLSDPTTLFHSLLSTSLTASPITTSAAIDLLVKTYSRLSMVDRAISTIDLARSHGLALNVLSYNSVLDALFKLNRPIDAFLHSSMLRSGVSLNVYSYNILIRGFCDNGDYMKALDFFNRMAESGCSPNVVTYNTLISAYSKEGRMREAREVIDAMNGEGLTPDRVTYNTLVNGHCKAGNPYEALAVCDDMARRGVAPDVVTYTSLIANMCRAGNVDRAMELLNQMQRRGLRPNEITYTALIDGFSRKGRLEEALEVMNEMVRNGFSDSVVTCNALINGYVGVGRMDEALEIVREMEAKGLRADVVSYGTIVGGYCKDGDLEKVFRVNREMVEKGICPDVITVLINGLKKAARTKEAKRLLFRLFCKDSVPERVAYDALMERCCDDKVGMKSAVSLLKGFCIKGLMGEADRVFGLMVASDEAAYNVMIHGHCRGGNAMRAYGLYKEMVRAGHVINAVSAISLIKGLFDGGMGDELNRVVQEILRGCKLMVGEAKKVMAEINHKEGNMEGVLNILVEMAEDGLLPSGRTRTDAYRGFELC</sequence>